<dbReference type="EMBL" id="CP017243">
    <property type="protein sequence ID" value="APO77712.1"/>
    <property type="molecule type" value="Genomic_DNA"/>
</dbReference>
<evidence type="ECO:0000313" key="2">
    <source>
        <dbReference type="EMBL" id="APO77712.1"/>
    </source>
</evidence>
<protein>
    <submittedName>
        <fullName evidence="2">Uncharacterized protein</fullName>
    </submittedName>
</protein>
<proteinExistence type="predicted"/>
<accession>A0A1L5PC65</accession>
<keyword evidence="2" id="KW-0614">Plasmid</keyword>
<evidence type="ECO:0000256" key="1">
    <source>
        <dbReference type="SAM" id="MobiDB-lite"/>
    </source>
</evidence>
<feature type="compositionally biased region" description="Basic and acidic residues" evidence="1">
    <location>
        <begin position="85"/>
        <end position="95"/>
    </location>
</feature>
<name>A0A1L5PC65_RHIET</name>
<organism evidence="2 3">
    <name type="scientific">Rhizobium etli 8C-3</name>
    <dbReference type="NCBI Taxonomy" id="538025"/>
    <lineage>
        <taxon>Bacteria</taxon>
        <taxon>Pseudomonadati</taxon>
        <taxon>Pseudomonadota</taxon>
        <taxon>Alphaproteobacteria</taxon>
        <taxon>Hyphomicrobiales</taxon>
        <taxon>Rhizobiaceae</taxon>
        <taxon>Rhizobium/Agrobacterium group</taxon>
        <taxon>Rhizobium</taxon>
    </lineage>
</organism>
<feature type="region of interest" description="Disordered" evidence="1">
    <location>
        <begin position="72"/>
        <end position="95"/>
    </location>
</feature>
<dbReference type="Proteomes" id="UP000185109">
    <property type="component" value="Plasmid pRsp8C3b"/>
</dbReference>
<gene>
    <name evidence="2" type="ORF">AM571_PB00435</name>
</gene>
<reference evidence="2 3" key="1">
    <citation type="submission" date="2016-09" db="EMBL/GenBank/DDBJ databases">
        <title>The complete genome sequences of Rhizobium gallicum, symbiovars gallicum and phaseoli, symbionts associated to common bean (Phaseolus vulgaris).</title>
        <authorList>
            <person name="Bustos P."/>
            <person name="Santamaria R.I."/>
            <person name="Perez-Carrascal O.M."/>
            <person name="Juarez S."/>
            <person name="Lozano L."/>
            <person name="Martinez-Flores I."/>
            <person name="Martinez-Romero E."/>
            <person name="Cevallos M."/>
            <person name="Romero D."/>
            <person name="Davila G."/>
            <person name="Gonzalez V."/>
        </authorList>
    </citation>
    <scope>NUCLEOTIDE SEQUENCE [LARGE SCALE GENOMIC DNA]</scope>
    <source>
        <strain evidence="2 3">8C-3</strain>
        <plasmid evidence="3">Plasmid prsp8c3b</plasmid>
    </source>
</reference>
<geneLocation type="plasmid" evidence="3">
    <name>prsp8c3b</name>
</geneLocation>
<dbReference type="AlphaFoldDB" id="A0A1L5PC65"/>
<evidence type="ECO:0000313" key="3">
    <source>
        <dbReference type="Proteomes" id="UP000185109"/>
    </source>
</evidence>
<sequence length="95" mass="10767">MKRSTRLKALEEENATLKRLLAEQILDTAPLPELLKKIERPAAKRDAVARQKAVVGLSERSRSPDCRLAFSAIEMPSSGRRPRYSPRDRQSGCRH</sequence>